<dbReference type="RefSeq" id="WP_148764555.1">
    <property type="nucleotide sequence ID" value="NZ_VSRQ01000006.1"/>
</dbReference>
<keyword evidence="1" id="KW-1133">Transmembrane helix</keyword>
<proteinExistence type="predicted"/>
<feature type="transmembrane region" description="Helical" evidence="1">
    <location>
        <begin position="76"/>
        <end position="101"/>
    </location>
</feature>
<evidence type="ECO:0000313" key="2">
    <source>
        <dbReference type="EMBL" id="TYK46189.1"/>
    </source>
</evidence>
<name>A0A5D3FDJ4_9ACTN</name>
<dbReference type="EMBL" id="VSRQ01000006">
    <property type="protein sequence ID" value="TYK46189.1"/>
    <property type="molecule type" value="Genomic_DNA"/>
</dbReference>
<sequence>MTTTQVRAPVGSVQGDVTRYLCAAAYLDEKFADRVVEEVLADEISAVAPSPDVDLEAVARHCLAAREIRYPRDLKLAGAFGVVALFAPLWLLFVAFLASAVGQADRQRTLGARGRRQPDERALLRVGFQAGWIVLVAFMLVAMFSQLHLNSILSWLFGMYMFGVPAVLASVGAALYASMTMMRYDLATDELLRTSLSREAFACPALPLVPRRDWIKDRLAAIRQAQDGNVTVYSGYTPFMGFANAHSSWRLAVPLLPAERPAGVPRPDAPTPFSVAELVDHVRDRLGAAVERDGAPGTGDAGASGSLLIEDRVFADGATIGDDERFMSIYALAPVMRLSSDAVHEIILNPTGTVRHYLAVHLPLWGGDVVPSVFLHFSTVGDTLHLQCSNHVLGPVVADYHLVDRLRDPLTPERRREVLIEALSRTGTTLFGAPFRALDHARFERRQAKRMEHELAAMKQDPMYDLGARVSIREMALSSTYHNYFQVIDAERITSSVQLHTLAIIRKFLDSRGFDTTDFRSQQQTIVNQGIIQQGGTSIVGNQAVGTGASATQNSAGHSDMAPASSE</sequence>
<protein>
    <submittedName>
        <fullName evidence="2">Uncharacterized protein</fullName>
    </submittedName>
</protein>
<reference evidence="2 3" key="1">
    <citation type="submission" date="2019-08" db="EMBL/GenBank/DDBJ databases">
        <title>Actinomadura sp. nov. CYP1-5 isolated from mountain soil.</title>
        <authorList>
            <person name="Songsumanus A."/>
            <person name="Kuncharoen N."/>
            <person name="Kudo T."/>
            <person name="Yuki M."/>
            <person name="Igarashi Y."/>
            <person name="Tanasupawat S."/>
        </authorList>
    </citation>
    <scope>NUCLEOTIDE SEQUENCE [LARGE SCALE GENOMIC DNA]</scope>
    <source>
        <strain evidence="2 3">CYP1-5</strain>
    </source>
</reference>
<organism evidence="2 3">
    <name type="scientific">Actinomadura decatromicini</name>
    <dbReference type="NCBI Taxonomy" id="2604572"/>
    <lineage>
        <taxon>Bacteria</taxon>
        <taxon>Bacillati</taxon>
        <taxon>Actinomycetota</taxon>
        <taxon>Actinomycetes</taxon>
        <taxon>Streptosporangiales</taxon>
        <taxon>Thermomonosporaceae</taxon>
        <taxon>Actinomadura</taxon>
    </lineage>
</organism>
<gene>
    <name evidence="2" type="ORF">FXF68_28795</name>
</gene>
<comment type="caution">
    <text evidence="2">The sequence shown here is derived from an EMBL/GenBank/DDBJ whole genome shotgun (WGS) entry which is preliminary data.</text>
</comment>
<keyword evidence="1" id="KW-0472">Membrane</keyword>
<feature type="transmembrane region" description="Helical" evidence="1">
    <location>
        <begin position="122"/>
        <end position="146"/>
    </location>
</feature>
<accession>A0A5D3FDJ4</accession>
<feature type="transmembrane region" description="Helical" evidence="1">
    <location>
        <begin position="152"/>
        <end position="177"/>
    </location>
</feature>
<keyword evidence="1" id="KW-0812">Transmembrane</keyword>
<dbReference type="Proteomes" id="UP000323505">
    <property type="component" value="Unassembled WGS sequence"/>
</dbReference>
<evidence type="ECO:0000256" key="1">
    <source>
        <dbReference type="SAM" id="Phobius"/>
    </source>
</evidence>
<dbReference type="AlphaFoldDB" id="A0A5D3FDJ4"/>
<evidence type="ECO:0000313" key="3">
    <source>
        <dbReference type="Proteomes" id="UP000323505"/>
    </source>
</evidence>
<keyword evidence="3" id="KW-1185">Reference proteome</keyword>